<dbReference type="PANTHER" id="PTHR24221">
    <property type="entry name" value="ATP-BINDING CASSETTE SUB-FAMILY B"/>
    <property type="match status" value="1"/>
</dbReference>
<evidence type="ECO:0000256" key="6">
    <source>
        <dbReference type="ARBA" id="ARBA00023136"/>
    </source>
</evidence>
<dbReference type="GO" id="GO:0034040">
    <property type="term" value="F:ATPase-coupled lipid transmembrane transporter activity"/>
    <property type="evidence" value="ECO:0007669"/>
    <property type="project" value="TreeGrafter"/>
</dbReference>
<dbReference type="GeneID" id="70908832"/>
<dbReference type="Pfam" id="PF00005">
    <property type="entry name" value="ABC_tran"/>
    <property type="match status" value="1"/>
</dbReference>
<dbReference type="CDD" id="cd02419">
    <property type="entry name" value="Peptidase_C39C"/>
    <property type="match status" value="1"/>
</dbReference>
<name>A0AAE8EMV9_9GAMM</name>
<keyword evidence="6 7" id="KW-0472">Membrane</keyword>
<dbReference type="EMBL" id="MJLX01000098">
    <property type="protein sequence ID" value="RLM16942.1"/>
    <property type="molecule type" value="Genomic_DNA"/>
</dbReference>
<comment type="subcellular location">
    <subcellularLocation>
        <location evidence="1">Cell membrane</location>
        <topology evidence="1">Multi-pass membrane protein</topology>
    </subcellularLocation>
</comment>
<evidence type="ECO:0000256" key="5">
    <source>
        <dbReference type="ARBA" id="ARBA00022989"/>
    </source>
</evidence>
<evidence type="ECO:0000256" key="1">
    <source>
        <dbReference type="ARBA" id="ARBA00004651"/>
    </source>
</evidence>
<dbReference type="GO" id="GO:0005886">
    <property type="term" value="C:plasma membrane"/>
    <property type="evidence" value="ECO:0007669"/>
    <property type="project" value="UniProtKB-SubCell"/>
</dbReference>
<evidence type="ECO:0000256" key="2">
    <source>
        <dbReference type="ARBA" id="ARBA00022692"/>
    </source>
</evidence>
<dbReference type="AlphaFoldDB" id="A0AAE8EMV9"/>
<feature type="domain" description="Peptidase C39" evidence="10">
    <location>
        <begin position="26"/>
        <end position="145"/>
    </location>
</feature>
<dbReference type="KEGG" id="bgj:AWC36_18615"/>
<feature type="transmembrane region" description="Helical" evidence="7">
    <location>
        <begin position="397"/>
        <end position="419"/>
    </location>
</feature>
<evidence type="ECO:0000259" key="10">
    <source>
        <dbReference type="PROSITE" id="PS50990"/>
    </source>
</evidence>
<accession>A0AAE8EMV9</accession>
<gene>
    <name evidence="11" type="ORF">BIY26_21865</name>
</gene>
<dbReference type="Pfam" id="PF03412">
    <property type="entry name" value="Peptidase_C39"/>
    <property type="match status" value="1"/>
</dbReference>
<dbReference type="InterPro" id="IPR036640">
    <property type="entry name" value="ABC1_TM_sf"/>
</dbReference>
<evidence type="ECO:0000256" key="3">
    <source>
        <dbReference type="ARBA" id="ARBA00022741"/>
    </source>
</evidence>
<evidence type="ECO:0000256" key="7">
    <source>
        <dbReference type="SAM" id="Phobius"/>
    </source>
</evidence>
<dbReference type="InterPro" id="IPR003439">
    <property type="entry name" value="ABC_transporter-like_ATP-bd"/>
</dbReference>
<dbReference type="RefSeq" id="WP_095835198.1">
    <property type="nucleotide sequence ID" value="NZ_CP014137.1"/>
</dbReference>
<dbReference type="CDD" id="cd18567">
    <property type="entry name" value="ABC_6TM_CvaB_RaxB_like"/>
    <property type="match status" value="1"/>
</dbReference>
<dbReference type="SMART" id="SM00382">
    <property type="entry name" value="AAA"/>
    <property type="match status" value="1"/>
</dbReference>
<feature type="transmembrane region" description="Helical" evidence="7">
    <location>
        <begin position="175"/>
        <end position="193"/>
    </location>
</feature>
<dbReference type="InterPro" id="IPR027417">
    <property type="entry name" value="P-loop_NTPase"/>
</dbReference>
<dbReference type="PROSITE" id="PS50990">
    <property type="entry name" value="PEPTIDASE_C39"/>
    <property type="match status" value="1"/>
</dbReference>
<evidence type="ECO:0000259" key="9">
    <source>
        <dbReference type="PROSITE" id="PS50929"/>
    </source>
</evidence>
<feature type="domain" description="ABC transporter" evidence="8">
    <location>
        <begin position="492"/>
        <end position="704"/>
    </location>
</feature>
<dbReference type="SUPFAM" id="SSF90123">
    <property type="entry name" value="ABC transporter transmembrane region"/>
    <property type="match status" value="1"/>
</dbReference>
<dbReference type="InterPro" id="IPR005074">
    <property type="entry name" value="Peptidase_C39"/>
</dbReference>
<dbReference type="GO" id="GO:0016887">
    <property type="term" value="F:ATP hydrolysis activity"/>
    <property type="evidence" value="ECO:0007669"/>
    <property type="project" value="InterPro"/>
</dbReference>
<dbReference type="Gene3D" id="3.40.50.300">
    <property type="entry name" value="P-loop containing nucleotide triphosphate hydrolases"/>
    <property type="match status" value="1"/>
</dbReference>
<dbReference type="GO" id="GO:0140359">
    <property type="term" value="F:ABC-type transporter activity"/>
    <property type="evidence" value="ECO:0007669"/>
    <property type="project" value="InterPro"/>
</dbReference>
<dbReference type="InterPro" id="IPR011527">
    <property type="entry name" value="ABC1_TM_dom"/>
</dbReference>
<keyword evidence="2 7" id="KW-0812">Transmembrane</keyword>
<dbReference type="PROSITE" id="PS50929">
    <property type="entry name" value="ABC_TM1F"/>
    <property type="match status" value="1"/>
</dbReference>
<dbReference type="GO" id="GO:0005524">
    <property type="term" value="F:ATP binding"/>
    <property type="evidence" value="ECO:0007669"/>
    <property type="project" value="UniProtKB-KW"/>
</dbReference>
<dbReference type="InterPro" id="IPR003593">
    <property type="entry name" value="AAA+_ATPase"/>
</dbReference>
<evidence type="ECO:0000313" key="12">
    <source>
        <dbReference type="Proteomes" id="UP000285972"/>
    </source>
</evidence>
<dbReference type="PANTHER" id="PTHR24221:SF606">
    <property type="entry name" value="COLICIN V SECRETION-PROCESSING ATP-BINDING PROTEIN"/>
    <property type="match status" value="1"/>
</dbReference>
<dbReference type="PROSITE" id="PS00211">
    <property type="entry name" value="ABC_TRANSPORTER_1"/>
    <property type="match status" value="1"/>
</dbReference>
<sequence length="704" mass="78254">MENNMLERLRNRLDFSFLRRVPVQLQTEAAECGLACLAMVCGFYGKQIDLLSLRQDFGVSSRGTSLATLMQLAHNLSLSTRPLSLDIEHLTAIRKPCILHWDFNHFVVLVSAAADKVVIHDPAVGRCVIARKELSDHFTGVALELWPDTGFIPEVRKQRIKTGELIRNISGFKSALLKIFCLSLVIEFISLLMPVGTQLVMDHAVPAGDKGLLVLICMGLFVLVLLQAGISMFRSWTTLVMSTIIDIQWKDGLFRHLMKLPLSWFEKRKIGDIQSRFGSLDVLRATFTQNITGMVIDSIMATGALILLVLYGGVLVWVVVGFTFVFVLLRIATYSRYRQASEELLIKSARAGSCFTETLYGIATIRAQDLAEQRRYNWLNLVTDTANTSIGLSRFDMLFSIISTFIGACDNVFILWLGISFVMDQHMTIGAFVAFSSYRGIFSDRVLSLTGVFLQLRMLSLHNERITDIALTPPEPTMPEKSFFPSGNALSLEAQGLSFRYDKQSPFIFSGLDLTVAAGESVAVTGPSGAGKTTLMKLLGGLTEPTEGRILVDGRDIHSIGVNNYRRAVACILQEDRLFAGSLRENITGFSREVDDEWLETCARLSHIHDDIMALPMGYETLTGELGEGLSGGQRQRIFIARALYRRPGILFMDEATSHLDERNEALINHAIAGLSITRVIIAHRQSTIRSADRIITLGDTEEI</sequence>
<dbReference type="SUPFAM" id="SSF52540">
    <property type="entry name" value="P-loop containing nucleoside triphosphate hydrolases"/>
    <property type="match status" value="1"/>
</dbReference>
<dbReference type="InterPro" id="IPR039421">
    <property type="entry name" value="Type_1_exporter"/>
</dbReference>
<proteinExistence type="predicted"/>
<dbReference type="Pfam" id="PF00664">
    <property type="entry name" value="ABC_membrane"/>
    <property type="match status" value="1"/>
</dbReference>
<feature type="transmembrane region" description="Helical" evidence="7">
    <location>
        <begin position="213"/>
        <end position="233"/>
    </location>
</feature>
<dbReference type="InterPro" id="IPR033838">
    <property type="entry name" value="CvaB_peptidase"/>
</dbReference>
<dbReference type="Gene3D" id="3.90.70.10">
    <property type="entry name" value="Cysteine proteinases"/>
    <property type="match status" value="1"/>
</dbReference>
<dbReference type="Proteomes" id="UP000285972">
    <property type="component" value="Unassembled WGS sequence"/>
</dbReference>
<evidence type="ECO:0000256" key="4">
    <source>
        <dbReference type="ARBA" id="ARBA00022840"/>
    </source>
</evidence>
<dbReference type="PROSITE" id="PS50893">
    <property type="entry name" value="ABC_TRANSPORTER_2"/>
    <property type="match status" value="1"/>
</dbReference>
<dbReference type="GO" id="GO:0008234">
    <property type="term" value="F:cysteine-type peptidase activity"/>
    <property type="evidence" value="ECO:0007669"/>
    <property type="project" value="InterPro"/>
</dbReference>
<keyword evidence="4" id="KW-0067">ATP-binding</keyword>
<protein>
    <submittedName>
        <fullName evidence="11">Colicin V synthesis protein</fullName>
    </submittedName>
</protein>
<dbReference type="Gene3D" id="1.20.1560.10">
    <property type="entry name" value="ABC transporter type 1, transmembrane domain"/>
    <property type="match status" value="1"/>
</dbReference>
<keyword evidence="3" id="KW-0547">Nucleotide-binding</keyword>
<feature type="domain" description="ABC transmembrane type-1" evidence="9">
    <location>
        <begin position="179"/>
        <end position="458"/>
    </location>
</feature>
<dbReference type="GO" id="GO:0006508">
    <property type="term" value="P:proteolysis"/>
    <property type="evidence" value="ECO:0007669"/>
    <property type="project" value="InterPro"/>
</dbReference>
<reference evidence="11 12" key="1">
    <citation type="submission" date="2016-09" db="EMBL/GenBank/DDBJ databases">
        <authorList>
            <person name="Doonan J."/>
            <person name="Pachebat J.A."/>
            <person name="Golyshin P.N."/>
            <person name="Denman S."/>
            <person name="Mcdonald J.E."/>
        </authorList>
    </citation>
    <scope>NUCLEOTIDE SEQUENCE [LARGE SCALE GENOMIC DNA]</scope>
    <source>
        <strain evidence="11 12">FRB141</strain>
    </source>
</reference>
<feature type="transmembrane region" description="Helical" evidence="7">
    <location>
        <begin position="304"/>
        <end position="329"/>
    </location>
</feature>
<organism evidence="11 12">
    <name type="scientific">Brenneria goodwinii</name>
    <dbReference type="NCBI Taxonomy" id="1109412"/>
    <lineage>
        <taxon>Bacteria</taxon>
        <taxon>Pseudomonadati</taxon>
        <taxon>Pseudomonadota</taxon>
        <taxon>Gammaproteobacteria</taxon>
        <taxon>Enterobacterales</taxon>
        <taxon>Pectobacteriaceae</taxon>
        <taxon>Brenneria</taxon>
    </lineage>
</organism>
<dbReference type="InterPro" id="IPR017871">
    <property type="entry name" value="ABC_transporter-like_CS"/>
</dbReference>
<evidence type="ECO:0000313" key="11">
    <source>
        <dbReference type="EMBL" id="RLM16942.1"/>
    </source>
</evidence>
<keyword evidence="5 7" id="KW-1133">Transmembrane helix</keyword>
<comment type="caution">
    <text evidence="11">The sequence shown here is derived from an EMBL/GenBank/DDBJ whole genome shotgun (WGS) entry which is preliminary data.</text>
</comment>
<evidence type="ECO:0000259" key="8">
    <source>
        <dbReference type="PROSITE" id="PS50893"/>
    </source>
</evidence>